<proteinExistence type="inferred from homology"/>
<reference evidence="5 6" key="1">
    <citation type="submission" date="2015-12" db="EMBL/GenBank/DDBJ databases">
        <authorList>
            <person name="Shamseldin A."/>
            <person name="Moawad H."/>
            <person name="Abd El-Rahim W.M."/>
            <person name="Sadowsky M.J."/>
        </authorList>
    </citation>
    <scope>NUCLEOTIDE SEQUENCE [LARGE SCALE GENOMIC DNA]</scope>
    <source>
        <strain evidence="5 6">DG5B</strain>
    </source>
</reference>
<gene>
    <name evidence="5" type="ORF">AUC43_17695</name>
</gene>
<dbReference type="EMBL" id="CP013909">
    <property type="protein sequence ID" value="ALW87437.1"/>
    <property type="molecule type" value="Genomic_DNA"/>
</dbReference>
<comment type="similarity">
    <text evidence="1 2">Belongs to the small heat shock protein (HSP20) family.</text>
</comment>
<evidence type="ECO:0000256" key="2">
    <source>
        <dbReference type="RuleBase" id="RU003616"/>
    </source>
</evidence>
<keyword evidence="6" id="KW-1185">Reference proteome</keyword>
<dbReference type="InterPro" id="IPR008978">
    <property type="entry name" value="HSP20-like_chaperone"/>
</dbReference>
<dbReference type="InterPro" id="IPR031107">
    <property type="entry name" value="Small_HSP"/>
</dbReference>
<feature type="region of interest" description="Disordered" evidence="3">
    <location>
        <begin position="117"/>
        <end position="138"/>
    </location>
</feature>
<evidence type="ECO:0000313" key="5">
    <source>
        <dbReference type="EMBL" id="ALW87437.1"/>
    </source>
</evidence>
<dbReference type="SUPFAM" id="SSF49764">
    <property type="entry name" value="HSP20-like chaperones"/>
    <property type="match status" value="1"/>
</dbReference>
<dbReference type="Pfam" id="PF00011">
    <property type="entry name" value="HSP20"/>
    <property type="match status" value="1"/>
</dbReference>
<dbReference type="STRING" id="1411621.AUC43_17695"/>
<dbReference type="KEGG" id="hyg:AUC43_17695"/>
<feature type="domain" description="SHSP" evidence="4">
    <location>
        <begin position="21"/>
        <end position="134"/>
    </location>
</feature>
<evidence type="ECO:0000256" key="3">
    <source>
        <dbReference type="SAM" id="MobiDB-lite"/>
    </source>
</evidence>
<dbReference type="AlphaFoldDB" id="A0A0U4B300"/>
<dbReference type="Proteomes" id="UP000059542">
    <property type="component" value="Chromosome"/>
</dbReference>
<organism evidence="5 6">
    <name type="scientific">Hymenobacter sedentarius</name>
    <dbReference type="NCBI Taxonomy" id="1411621"/>
    <lineage>
        <taxon>Bacteria</taxon>
        <taxon>Pseudomonadati</taxon>
        <taxon>Bacteroidota</taxon>
        <taxon>Cytophagia</taxon>
        <taxon>Cytophagales</taxon>
        <taxon>Hymenobacteraceae</taxon>
        <taxon>Hymenobacter</taxon>
    </lineage>
</organism>
<accession>A0A0U4B300</accession>
<evidence type="ECO:0000256" key="1">
    <source>
        <dbReference type="PROSITE-ProRule" id="PRU00285"/>
    </source>
</evidence>
<dbReference type="PROSITE" id="PS01031">
    <property type="entry name" value="SHSP"/>
    <property type="match status" value="1"/>
</dbReference>
<protein>
    <recommendedName>
        <fullName evidence="4">SHSP domain-containing protein</fullName>
    </recommendedName>
</protein>
<evidence type="ECO:0000313" key="6">
    <source>
        <dbReference type="Proteomes" id="UP000059542"/>
    </source>
</evidence>
<dbReference type="Gene3D" id="2.60.40.790">
    <property type="match status" value="1"/>
</dbReference>
<evidence type="ECO:0000259" key="4">
    <source>
        <dbReference type="PROSITE" id="PS01031"/>
    </source>
</evidence>
<name>A0A0U4B300_9BACT</name>
<dbReference type="CDD" id="cd06464">
    <property type="entry name" value="ACD_sHsps-like"/>
    <property type="match status" value="1"/>
</dbReference>
<sequence length="138" mass="15564">MPTRLGTMLDRFFFENGPTLGMGVTFSPKVDTYETEKSYNIDAALPGLKQEDIKVDFDQGVLTISGERKFENERNEHQYHVVENGYGSFMRTFQLPNAGDANKIQATFDNGVLHVEVPKDGRRPSQHQIPIKSGSKNK</sequence>
<dbReference type="InterPro" id="IPR002068">
    <property type="entry name" value="A-crystallin/Hsp20_dom"/>
</dbReference>
<dbReference type="PANTHER" id="PTHR11527">
    <property type="entry name" value="HEAT-SHOCK PROTEIN 20 FAMILY MEMBER"/>
    <property type="match status" value="1"/>
</dbReference>